<gene>
    <name evidence="2" type="ORF">JHL17_13165</name>
</gene>
<dbReference type="Pfam" id="PF08241">
    <property type="entry name" value="Methyltransf_11"/>
    <property type="match status" value="1"/>
</dbReference>
<dbReference type="Proteomes" id="UP000652760">
    <property type="component" value="Unassembled WGS sequence"/>
</dbReference>
<evidence type="ECO:0000259" key="1">
    <source>
        <dbReference type="Pfam" id="PF08241"/>
    </source>
</evidence>
<dbReference type="EMBL" id="JAENHM010000038">
    <property type="protein sequence ID" value="MBK1838366.1"/>
    <property type="molecule type" value="Genomic_DNA"/>
</dbReference>
<dbReference type="RefSeq" id="WP_200193780.1">
    <property type="nucleotide sequence ID" value="NZ_JAENHM010000038.1"/>
</dbReference>
<dbReference type="InterPro" id="IPR029063">
    <property type="entry name" value="SAM-dependent_MTases_sf"/>
</dbReference>
<sequence length="194" mass="22448">MKQEPRLKLNIGCGFDKKPGWVNVDQFAACAPDQILDIEEVPWPWPNNSADEVLLSHVLEHVGTSTKNYLDIIKEIWRVCCNGARVEIRLPHPRHDYFLIDPTHVRAIHPRSFEHFSQRRNREWQEVGSPATPLGLYLDIDFDVEGIQQVLAPKWAERVRNGEISQTEIRDKMEDMNNVVMEFTVILKAVKLQG</sequence>
<keyword evidence="2" id="KW-0489">Methyltransferase</keyword>
<reference evidence="3" key="1">
    <citation type="submission" date="2021-01" db="EMBL/GenBank/DDBJ databases">
        <title>Genome public.</title>
        <authorList>
            <person name="Liu C."/>
            <person name="Sun Q."/>
        </authorList>
    </citation>
    <scope>NUCLEOTIDE SEQUENCE [LARGE SCALE GENOMIC DNA]</scope>
    <source>
        <strain evidence="3">YIM B02556</strain>
    </source>
</reference>
<dbReference type="GO" id="GO:0008168">
    <property type="term" value="F:methyltransferase activity"/>
    <property type="evidence" value="ECO:0007669"/>
    <property type="project" value="UniProtKB-KW"/>
</dbReference>
<dbReference type="GO" id="GO:0032259">
    <property type="term" value="P:methylation"/>
    <property type="evidence" value="ECO:0007669"/>
    <property type="project" value="UniProtKB-KW"/>
</dbReference>
<organism evidence="2 3">
    <name type="scientific">Azospirillum endophyticum</name>
    <dbReference type="NCBI Taxonomy" id="2800326"/>
    <lineage>
        <taxon>Bacteria</taxon>
        <taxon>Pseudomonadati</taxon>
        <taxon>Pseudomonadota</taxon>
        <taxon>Alphaproteobacteria</taxon>
        <taxon>Rhodospirillales</taxon>
        <taxon>Azospirillaceae</taxon>
        <taxon>Azospirillum</taxon>
    </lineage>
</organism>
<name>A0ABS1F4P3_9PROT</name>
<keyword evidence="2" id="KW-0808">Transferase</keyword>
<evidence type="ECO:0000313" key="2">
    <source>
        <dbReference type="EMBL" id="MBK1838366.1"/>
    </source>
</evidence>
<dbReference type="InterPro" id="IPR013216">
    <property type="entry name" value="Methyltransf_11"/>
</dbReference>
<evidence type="ECO:0000313" key="3">
    <source>
        <dbReference type="Proteomes" id="UP000652760"/>
    </source>
</evidence>
<proteinExistence type="predicted"/>
<keyword evidence="3" id="KW-1185">Reference proteome</keyword>
<comment type="caution">
    <text evidence="2">The sequence shown here is derived from an EMBL/GenBank/DDBJ whole genome shotgun (WGS) entry which is preliminary data.</text>
</comment>
<feature type="domain" description="Methyltransferase type 11" evidence="1">
    <location>
        <begin position="35"/>
        <end position="85"/>
    </location>
</feature>
<dbReference type="Gene3D" id="3.40.50.150">
    <property type="entry name" value="Vaccinia Virus protein VP39"/>
    <property type="match status" value="1"/>
</dbReference>
<protein>
    <submittedName>
        <fullName evidence="2">Methyltransferase domain-containing protein</fullName>
    </submittedName>
</protein>
<accession>A0ABS1F4P3</accession>
<dbReference type="SUPFAM" id="SSF53335">
    <property type="entry name" value="S-adenosyl-L-methionine-dependent methyltransferases"/>
    <property type="match status" value="1"/>
</dbReference>